<dbReference type="PANTHER" id="PTHR11845:SF13">
    <property type="entry name" value="5'-DEOXYNUCLEOTIDASE HDDC2"/>
    <property type="match status" value="1"/>
</dbReference>
<dbReference type="Gene3D" id="1.10.3210.10">
    <property type="entry name" value="Hypothetical protein af1432"/>
    <property type="match status" value="1"/>
</dbReference>
<evidence type="ECO:0000259" key="2">
    <source>
        <dbReference type="SMART" id="SM00471"/>
    </source>
</evidence>
<keyword evidence="4" id="KW-1185">Reference proteome</keyword>
<accession>I3TCM8</accession>
<gene>
    <name evidence="3" type="ordered locus">TCELL_0091</name>
</gene>
<dbReference type="Proteomes" id="UP000005270">
    <property type="component" value="Chromosome"/>
</dbReference>
<name>I3TCM8_THEC1</name>
<dbReference type="SMART" id="SM00471">
    <property type="entry name" value="HDc"/>
    <property type="match status" value="1"/>
</dbReference>
<dbReference type="EMBL" id="CP003531">
    <property type="protein sequence ID" value="AFK50516.1"/>
    <property type="molecule type" value="Genomic_DNA"/>
</dbReference>
<feature type="domain" description="HD/PDEase" evidence="2">
    <location>
        <begin position="30"/>
        <end position="145"/>
    </location>
</feature>
<proteinExistence type="predicted"/>
<dbReference type="STRING" id="1184251.TCELL_0091"/>
<reference evidence="3 4" key="1">
    <citation type="journal article" date="2012" name="J. Bacteriol.">
        <title>Complete genome sequence of the hyperthermophilic cellulolytic Crenarchaeon 'Thermogladius cellulolyticus' 1633.</title>
        <authorList>
            <person name="Mardanov A.V."/>
            <person name="Kochetkova T.V."/>
            <person name="Beletsky A.V."/>
            <person name="Bonch-Osmolovskaya E.A."/>
            <person name="Ravin N.V."/>
            <person name="Skryabin K.G."/>
        </authorList>
    </citation>
    <scope>NUCLEOTIDE SEQUENCE [LARGE SCALE GENOMIC DNA]</scope>
    <source>
        <strain evidence="4">DSM 22663 / VKM B-2946 / 1633</strain>
    </source>
</reference>
<dbReference type="InterPro" id="IPR003607">
    <property type="entry name" value="HD/PDEase_dom"/>
</dbReference>
<dbReference type="eggNOG" id="arCOG04311">
    <property type="taxonomic scope" value="Archaea"/>
</dbReference>
<sequence length="189" mass="20658">MSSRDELDKLLALYNIPRAGWLIRGVPAAFAEDVASHSYLVAVLALRIAHEARGCGGGIDEGKALTMALIHDLPEALTGDIPRPVKERLGDVVGRLEEEALGKLGFEYLKDLYAEMESATSVEAILVKIADDLATYLRAVSYLNNGFEGVRDIVENTRSNVMSLVPRLPGGLRECVQKYVASLLEYKAR</sequence>
<protein>
    <submittedName>
        <fullName evidence="3">Metal dependent phosphohydrolase</fullName>
    </submittedName>
</protein>
<dbReference type="FunCoup" id="I3TCM8">
    <property type="interactions" value="29"/>
</dbReference>
<dbReference type="GO" id="GO:0002953">
    <property type="term" value="F:5'-deoxynucleotidase activity"/>
    <property type="evidence" value="ECO:0007669"/>
    <property type="project" value="InterPro"/>
</dbReference>
<dbReference type="RefSeq" id="WP_014736767.1">
    <property type="nucleotide sequence ID" value="NC_017954.1"/>
</dbReference>
<dbReference type="GeneID" id="13012360"/>
<evidence type="ECO:0000313" key="3">
    <source>
        <dbReference type="EMBL" id="AFK50516.1"/>
    </source>
</evidence>
<evidence type="ECO:0000256" key="1">
    <source>
        <dbReference type="ARBA" id="ARBA00022801"/>
    </source>
</evidence>
<dbReference type="KEGG" id="thg:TCELL_0091"/>
<dbReference type="AlphaFoldDB" id="I3TCM8"/>
<dbReference type="InParanoid" id="I3TCM8"/>
<dbReference type="SUPFAM" id="SSF109604">
    <property type="entry name" value="HD-domain/PDEase-like"/>
    <property type="match status" value="1"/>
</dbReference>
<organism evidence="3 4">
    <name type="scientific">Thermogladius calderae (strain DSM 22663 / VKM B-2946 / 1633)</name>
    <dbReference type="NCBI Taxonomy" id="1184251"/>
    <lineage>
        <taxon>Archaea</taxon>
        <taxon>Thermoproteota</taxon>
        <taxon>Thermoprotei</taxon>
        <taxon>Desulfurococcales</taxon>
        <taxon>Desulfurococcaceae</taxon>
        <taxon>Thermogladius</taxon>
    </lineage>
</organism>
<evidence type="ECO:0000313" key="4">
    <source>
        <dbReference type="Proteomes" id="UP000005270"/>
    </source>
</evidence>
<dbReference type="PANTHER" id="PTHR11845">
    <property type="entry name" value="5'-DEOXYNUCLEOTIDASE HDDC2"/>
    <property type="match status" value="1"/>
</dbReference>
<dbReference type="HOGENOM" id="CLU_039453_4_2_2"/>
<dbReference type="InterPro" id="IPR039356">
    <property type="entry name" value="YfbR/HDDC2"/>
</dbReference>
<keyword evidence="1 3" id="KW-0378">Hydrolase</keyword>
<dbReference type="GO" id="GO:0005737">
    <property type="term" value="C:cytoplasm"/>
    <property type="evidence" value="ECO:0007669"/>
    <property type="project" value="TreeGrafter"/>
</dbReference>
<dbReference type="OrthoDB" id="46088at2157"/>
<dbReference type="Pfam" id="PF12917">
    <property type="entry name" value="YfbR-like"/>
    <property type="match status" value="1"/>
</dbReference>